<evidence type="ECO:0000313" key="1">
    <source>
        <dbReference type="EMBL" id="QHU18945.1"/>
    </source>
</evidence>
<proteinExistence type="predicted"/>
<protein>
    <recommendedName>
        <fullName evidence="2">ATPase dynein-related AAA domain-containing protein</fullName>
    </recommendedName>
</protein>
<dbReference type="InterPro" id="IPR027417">
    <property type="entry name" value="P-loop_NTPase"/>
</dbReference>
<dbReference type="Gene3D" id="3.40.50.300">
    <property type="entry name" value="P-loop containing nucleotide triphosphate hydrolases"/>
    <property type="match status" value="1"/>
</dbReference>
<organism evidence="1">
    <name type="scientific">viral metagenome</name>
    <dbReference type="NCBI Taxonomy" id="1070528"/>
    <lineage>
        <taxon>unclassified sequences</taxon>
        <taxon>metagenomes</taxon>
        <taxon>organismal metagenomes</taxon>
    </lineage>
</organism>
<evidence type="ECO:0008006" key="2">
    <source>
        <dbReference type="Google" id="ProtNLM"/>
    </source>
</evidence>
<accession>A0A6C0KLS3</accession>
<name>A0A6C0KLS3_9ZZZZ</name>
<dbReference type="EMBL" id="MN740943">
    <property type="protein sequence ID" value="QHU18945.1"/>
    <property type="molecule type" value="Genomic_DNA"/>
</dbReference>
<dbReference type="AlphaFoldDB" id="A0A6C0KLS3"/>
<reference evidence="1" key="1">
    <citation type="journal article" date="2020" name="Nature">
        <title>Giant virus diversity and host interactions through global metagenomics.</title>
        <authorList>
            <person name="Schulz F."/>
            <person name="Roux S."/>
            <person name="Paez-Espino D."/>
            <person name="Jungbluth S."/>
            <person name="Walsh D.A."/>
            <person name="Denef V.J."/>
            <person name="McMahon K.D."/>
            <person name="Konstantinidis K.T."/>
            <person name="Eloe-Fadrosh E.A."/>
            <person name="Kyrpides N.C."/>
            <person name="Woyke T."/>
        </authorList>
    </citation>
    <scope>NUCLEOTIDE SEQUENCE</scope>
    <source>
        <strain evidence="1">GVMAG-S-3300013014-104</strain>
    </source>
</reference>
<sequence length="106" mass="12420">MDPPLFLNKYQPLYFKNFEADEEMIEILKTLINMNNLNILFIGDIGSGKTTFLNACIKEYYLGYNYSHYKDNILHINSLKEQGINFYRNDVKTFCQTCSSVKGKKK</sequence>
<dbReference type="SUPFAM" id="SSF52540">
    <property type="entry name" value="P-loop containing nucleoside triphosphate hydrolases"/>
    <property type="match status" value="1"/>
</dbReference>